<protein>
    <submittedName>
        <fullName evidence="2">Predicted metal-dependent hydrolase</fullName>
    </submittedName>
</protein>
<gene>
    <name evidence="2" type="ORF">HELGO_WM23517</name>
</gene>
<dbReference type="EMBL" id="CACVAR010000355">
    <property type="protein sequence ID" value="CAA6823510.1"/>
    <property type="molecule type" value="Genomic_DNA"/>
</dbReference>
<feature type="domain" description="YgjP-like metallopeptidase" evidence="1">
    <location>
        <begin position="1"/>
        <end position="192"/>
    </location>
</feature>
<organism evidence="2">
    <name type="scientific">uncultured Sulfurovum sp</name>
    <dbReference type="NCBI Taxonomy" id="269237"/>
    <lineage>
        <taxon>Bacteria</taxon>
        <taxon>Pseudomonadati</taxon>
        <taxon>Campylobacterota</taxon>
        <taxon>Epsilonproteobacteria</taxon>
        <taxon>Campylobacterales</taxon>
        <taxon>Sulfurovaceae</taxon>
        <taxon>Sulfurovum</taxon>
        <taxon>environmental samples</taxon>
    </lineage>
</organism>
<evidence type="ECO:0000313" key="2">
    <source>
        <dbReference type="EMBL" id="CAA6823510.1"/>
    </source>
</evidence>
<name>A0A6S6U2R0_9BACT</name>
<dbReference type="PANTHER" id="PTHR30399">
    <property type="entry name" value="UNCHARACTERIZED PROTEIN YGJP"/>
    <property type="match status" value="1"/>
</dbReference>
<dbReference type="CDD" id="cd07344">
    <property type="entry name" value="M48_yhfN_like"/>
    <property type="match status" value="1"/>
</dbReference>
<feature type="non-terminal residue" evidence="2">
    <location>
        <position position="1"/>
    </location>
</feature>
<dbReference type="GO" id="GO:0016787">
    <property type="term" value="F:hydrolase activity"/>
    <property type="evidence" value="ECO:0007669"/>
    <property type="project" value="UniProtKB-KW"/>
</dbReference>
<sequence length="198" mass="23469">VKTNKTTSLKEIKSFVSKKSPWITKHLEKQKVKKVNAQIETGSLLYYLGERYLVSVEEELGLKKSTLEFVDSTFVIKTHIGITQEEILWHINMFYKKKAMELIEPMVEEWSAKMELFPTFVGYRKAKTRWGSCSSRDRVSFSYYLMKLPLSLVEYVVVHELAHIKHKNHSADFWSLVESYLADYKQKEEKIREFERLF</sequence>
<dbReference type="PANTHER" id="PTHR30399:SF1">
    <property type="entry name" value="UTP PYROPHOSPHATASE"/>
    <property type="match status" value="1"/>
</dbReference>
<dbReference type="InterPro" id="IPR053136">
    <property type="entry name" value="UTP_pyrophosphatase-like"/>
</dbReference>
<dbReference type="AlphaFoldDB" id="A0A6S6U2R0"/>
<accession>A0A6S6U2R0</accession>
<dbReference type="Pfam" id="PF01863">
    <property type="entry name" value="YgjP-like"/>
    <property type="match status" value="1"/>
</dbReference>
<evidence type="ECO:0000259" key="1">
    <source>
        <dbReference type="Pfam" id="PF01863"/>
    </source>
</evidence>
<keyword evidence="2" id="KW-0378">Hydrolase</keyword>
<dbReference type="Gene3D" id="3.30.2010.10">
    <property type="entry name" value="Metalloproteases ('zincins'), catalytic domain"/>
    <property type="match status" value="1"/>
</dbReference>
<proteinExistence type="predicted"/>
<dbReference type="InterPro" id="IPR002725">
    <property type="entry name" value="YgjP-like_metallopeptidase"/>
</dbReference>
<reference evidence="2" key="1">
    <citation type="submission" date="2020-01" db="EMBL/GenBank/DDBJ databases">
        <authorList>
            <person name="Meier V. D."/>
            <person name="Meier V D."/>
        </authorList>
    </citation>
    <scope>NUCLEOTIDE SEQUENCE</scope>
    <source>
        <strain evidence="2">HLG_WM_MAG_03</strain>
    </source>
</reference>